<keyword evidence="4 13" id="KW-0812">Transmembrane</keyword>
<gene>
    <name evidence="16" type="primary">LOC115371689</name>
</gene>
<evidence type="ECO:0000256" key="4">
    <source>
        <dbReference type="ARBA" id="ARBA00022692"/>
    </source>
</evidence>
<feature type="transmembrane region" description="Helical" evidence="14">
    <location>
        <begin position="100"/>
        <end position="118"/>
    </location>
</feature>
<keyword evidence="10 13" id="KW-0675">Receptor</keyword>
<dbReference type="Gene3D" id="1.20.1070.10">
    <property type="entry name" value="Rhodopsin 7-helix transmembrane proteins"/>
    <property type="match status" value="1"/>
</dbReference>
<dbReference type="InterPro" id="IPR017452">
    <property type="entry name" value="GPCR_Rhodpsn_7TM"/>
</dbReference>
<dbReference type="PANTHER" id="PTHR26451:SF885">
    <property type="entry name" value="OLFACTORY RECEPTOR"/>
    <property type="match status" value="1"/>
</dbReference>
<comment type="similarity">
    <text evidence="13">Belongs to the G-protein coupled receptor 1 family.</text>
</comment>
<dbReference type="GO" id="GO:0004984">
    <property type="term" value="F:olfactory receptor activity"/>
    <property type="evidence" value="ECO:0007669"/>
    <property type="project" value="InterPro"/>
</dbReference>
<feature type="transmembrane region" description="Helical" evidence="14">
    <location>
        <begin position="58"/>
        <end position="80"/>
    </location>
</feature>
<dbReference type="PANTHER" id="PTHR26451">
    <property type="entry name" value="G_PROTEIN_RECEP_F1_2 DOMAIN-CONTAINING PROTEIN"/>
    <property type="match status" value="1"/>
</dbReference>
<keyword evidence="7 13" id="KW-0297">G-protein coupled receptor</keyword>
<reference evidence="16" key="3">
    <citation type="submission" date="2025-09" db="UniProtKB">
        <authorList>
            <consortium name="Ensembl"/>
        </authorList>
    </citation>
    <scope>IDENTIFICATION</scope>
</reference>
<dbReference type="Pfam" id="PF13853">
    <property type="entry name" value="7tm_4"/>
    <property type="match status" value="1"/>
</dbReference>
<feature type="transmembrane region" description="Helical" evidence="14">
    <location>
        <begin position="237"/>
        <end position="256"/>
    </location>
</feature>
<evidence type="ECO:0000256" key="3">
    <source>
        <dbReference type="ARBA" id="ARBA00022606"/>
    </source>
</evidence>
<feature type="domain" description="G-protein coupled receptors family 1 profile" evidence="15">
    <location>
        <begin position="39"/>
        <end position="289"/>
    </location>
</feature>
<dbReference type="AlphaFoldDB" id="A0A668A5D2"/>
<dbReference type="Ensembl" id="ENSMMDT00005049454.1">
    <property type="protein sequence ID" value="ENSMMDP00005048502.1"/>
    <property type="gene ID" value="ENSMMDG00005022063.1"/>
</dbReference>
<evidence type="ECO:0000256" key="2">
    <source>
        <dbReference type="ARBA" id="ARBA00022475"/>
    </source>
</evidence>
<evidence type="ECO:0000256" key="13">
    <source>
        <dbReference type="RuleBase" id="RU000688"/>
    </source>
</evidence>
<keyword evidence="2 14" id="KW-1003">Cell membrane</keyword>
<dbReference type="GeneTree" id="ENSGT00950000183048"/>
<keyword evidence="11" id="KW-0325">Glycoprotein</keyword>
<dbReference type="GO" id="GO:0005549">
    <property type="term" value="F:odorant binding"/>
    <property type="evidence" value="ECO:0007669"/>
    <property type="project" value="TreeGrafter"/>
</dbReference>
<dbReference type="InParanoid" id="A0A668A5D2"/>
<dbReference type="SUPFAM" id="SSF81321">
    <property type="entry name" value="Family A G protein-coupled receptor-like"/>
    <property type="match status" value="1"/>
</dbReference>
<evidence type="ECO:0000256" key="5">
    <source>
        <dbReference type="ARBA" id="ARBA00022725"/>
    </source>
</evidence>
<organism evidence="16 17">
    <name type="scientific">Myripristis murdjan</name>
    <name type="common">pinecone soldierfish</name>
    <dbReference type="NCBI Taxonomy" id="586833"/>
    <lineage>
        <taxon>Eukaryota</taxon>
        <taxon>Metazoa</taxon>
        <taxon>Chordata</taxon>
        <taxon>Craniata</taxon>
        <taxon>Vertebrata</taxon>
        <taxon>Euteleostomi</taxon>
        <taxon>Actinopterygii</taxon>
        <taxon>Neopterygii</taxon>
        <taxon>Teleostei</taxon>
        <taxon>Neoteleostei</taxon>
        <taxon>Acanthomorphata</taxon>
        <taxon>Holocentriformes</taxon>
        <taxon>Holocentridae</taxon>
        <taxon>Myripristis</taxon>
    </lineage>
</organism>
<keyword evidence="3 14" id="KW-0716">Sensory transduction</keyword>
<reference evidence="16" key="2">
    <citation type="submission" date="2025-08" db="UniProtKB">
        <authorList>
            <consortium name="Ensembl"/>
        </authorList>
    </citation>
    <scope>IDENTIFICATION</scope>
</reference>
<keyword evidence="12 13" id="KW-0807">Transducer</keyword>
<accession>A0A668A5D2</accession>
<dbReference type="GO" id="GO:0004930">
    <property type="term" value="F:G protein-coupled receptor activity"/>
    <property type="evidence" value="ECO:0007669"/>
    <property type="project" value="UniProtKB-KW"/>
</dbReference>
<comment type="subcellular location">
    <subcellularLocation>
        <location evidence="1 14">Cell membrane</location>
        <topology evidence="1 14">Multi-pass membrane protein</topology>
    </subcellularLocation>
</comment>
<evidence type="ECO:0000256" key="1">
    <source>
        <dbReference type="ARBA" id="ARBA00004651"/>
    </source>
</evidence>
<evidence type="ECO:0000256" key="9">
    <source>
        <dbReference type="ARBA" id="ARBA00023157"/>
    </source>
</evidence>
<feature type="transmembrane region" description="Helical" evidence="14">
    <location>
        <begin position="276"/>
        <end position="300"/>
    </location>
</feature>
<evidence type="ECO:0000256" key="12">
    <source>
        <dbReference type="ARBA" id="ARBA00023224"/>
    </source>
</evidence>
<keyword evidence="5 14" id="KW-0552">Olfaction</keyword>
<dbReference type="InterPro" id="IPR000725">
    <property type="entry name" value="Olfact_rcpt"/>
</dbReference>
<dbReference type="FunFam" id="1.20.1070.10:FF:000024">
    <property type="entry name" value="Olfactory receptor"/>
    <property type="match status" value="1"/>
</dbReference>
<dbReference type="InterPro" id="IPR052921">
    <property type="entry name" value="GPCR1_Superfamily_Member"/>
</dbReference>
<evidence type="ECO:0000256" key="8">
    <source>
        <dbReference type="ARBA" id="ARBA00023136"/>
    </source>
</evidence>
<protein>
    <recommendedName>
        <fullName evidence="14">Olfactory receptor</fullName>
    </recommendedName>
</protein>
<dbReference type="PRINTS" id="PR00245">
    <property type="entry name" value="OLFACTORYR"/>
</dbReference>
<evidence type="ECO:0000256" key="14">
    <source>
        <dbReference type="RuleBase" id="RU363047"/>
    </source>
</evidence>
<feature type="transmembrane region" description="Helical" evidence="14">
    <location>
        <begin position="23"/>
        <end position="46"/>
    </location>
</feature>
<dbReference type="OrthoDB" id="6147321at2759"/>
<feature type="transmembrane region" description="Helical" evidence="14">
    <location>
        <begin position="194"/>
        <end position="216"/>
    </location>
</feature>
<sequence length="314" mass="35713">MTNSSGVTSILLSAFHGLEDLKPMYFCIFLLLYITIVVESMVLIGVICTEKTLHEPMYFLVCNLAANGLYGSTALLPALLSHMFSHSYEVSLPCCQTQIYAIHTYAIAEFTMLAAMSYDRFVAICYPLQYHTIMSLTKVYKLITFTWLYPMVIFFITFIETVKLRFCGKTINKLYCVNYSLIKLSCSDISAFNIAGLVTVVLFAAPQLIMMVYSYAHILRICSSSSRESKRKALTTCMPHLLAVINYSIGCFFEILQSRLKIAHLPFKAQMFLSLYFLIFPPILNPVIYGMSIQAIRAPLFKMFRGKRRQVTSK</sequence>
<dbReference type="InterPro" id="IPR000276">
    <property type="entry name" value="GPCR_Rhodpsn"/>
</dbReference>
<evidence type="ECO:0000256" key="6">
    <source>
        <dbReference type="ARBA" id="ARBA00022989"/>
    </source>
</evidence>
<evidence type="ECO:0000256" key="11">
    <source>
        <dbReference type="ARBA" id="ARBA00023180"/>
    </source>
</evidence>
<feature type="transmembrane region" description="Helical" evidence="14">
    <location>
        <begin position="139"/>
        <end position="159"/>
    </location>
</feature>
<dbReference type="PRINTS" id="PR00237">
    <property type="entry name" value="GPCRRHODOPSN"/>
</dbReference>
<evidence type="ECO:0000256" key="10">
    <source>
        <dbReference type="ARBA" id="ARBA00023170"/>
    </source>
</evidence>
<evidence type="ECO:0000256" key="7">
    <source>
        <dbReference type="ARBA" id="ARBA00023040"/>
    </source>
</evidence>
<evidence type="ECO:0000313" key="17">
    <source>
        <dbReference type="Proteomes" id="UP000472263"/>
    </source>
</evidence>
<keyword evidence="6 14" id="KW-1133">Transmembrane helix</keyword>
<dbReference type="PROSITE" id="PS50262">
    <property type="entry name" value="G_PROTEIN_RECEP_F1_2"/>
    <property type="match status" value="1"/>
</dbReference>
<evidence type="ECO:0000259" key="15">
    <source>
        <dbReference type="PROSITE" id="PS50262"/>
    </source>
</evidence>
<name>A0A668A5D2_9TELE</name>
<keyword evidence="17" id="KW-1185">Reference proteome</keyword>
<reference evidence="16" key="1">
    <citation type="submission" date="2019-06" db="EMBL/GenBank/DDBJ databases">
        <authorList>
            <consortium name="Wellcome Sanger Institute Data Sharing"/>
        </authorList>
    </citation>
    <scope>NUCLEOTIDE SEQUENCE [LARGE SCALE GENOMIC DNA]</scope>
</reference>
<dbReference type="RefSeq" id="XP_029925024.1">
    <property type="nucleotide sequence ID" value="XM_030069164.1"/>
</dbReference>
<dbReference type="Proteomes" id="UP000472263">
    <property type="component" value="Chromosome 14"/>
</dbReference>
<keyword evidence="8 14" id="KW-0472">Membrane</keyword>
<dbReference type="GeneID" id="115371689"/>
<evidence type="ECO:0000313" key="16">
    <source>
        <dbReference type="Ensembl" id="ENSMMDP00005048502.1"/>
    </source>
</evidence>
<dbReference type="PROSITE" id="PS00237">
    <property type="entry name" value="G_PROTEIN_RECEP_F1_1"/>
    <property type="match status" value="1"/>
</dbReference>
<dbReference type="GO" id="GO:0005886">
    <property type="term" value="C:plasma membrane"/>
    <property type="evidence" value="ECO:0007669"/>
    <property type="project" value="UniProtKB-SubCell"/>
</dbReference>
<keyword evidence="9" id="KW-1015">Disulfide bond</keyword>
<proteinExistence type="inferred from homology"/>